<dbReference type="RefSeq" id="WP_309727776.1">
    <property type="nucleotide sequence ID" value="NZ_JAVDQA010000003.1"/>
</dbReference>
<dbReference type="Gene3D" id="3.90.180.10">
    <property type="entry name" value="Medium-chain alcohol dehydrogenases, catalytic domain"/>
    <property type="match status" value="1"/>
</dbReference>
<keyword evidence="5" id="KW-1185">Reference proteome</keyword>
<dbReference type="SUPFAM" id="SSF51735">
    <property type="entry name" value="NAD(P)-binding Rossmann-fold domains"/>
    <property type="match status" value="1"/>
</dbReference>
<organism evidence="4 5">
    <name type="scientific">Mesonia maritima</name>
    <dbReference type="NCBI Taxonomy" id="1793873"/>
    <lineage>
        <taxon>Bacteria</taxon>
        <taxon>Pseudomonadati</taxon>
        <taxon>Bacteroidota</taxon>
        <taxon>Flavobacteriia</taxon>
        <taxon>Flavobacteriales</taxon>
        <taxon>Flavobacteriaceae</taxon>
        <taxon>Mesonia</taxon>
    </lineage>
</organism>
<dbReference type="SMART" id="SM00829">
    <property type="entry name" value="PKS_ER"/>
    <property type="match status" value="1"/>
</dbReference>
<dbReference type="Pfam" id="PF00107">
    <property type="entry name" value="ADH_zinc_N"/>
    <property type="match status" value="1"/>
</dbReference>
<feature type="region of interest" description="Disordered" evidence="2">
    <location>
        <begin position="1"/>
        <end position="25"/>
    </location>
</feature>
<evidence type="ECO:0000259" key="3">
    <source>
        <dbReference type="SMART" id="SM00829"/>
    </source>
</evidence>
<keyword evidence="1" id="KW-0560">Oxidoreductase</keyword>
<evidence type="ECO:0000256" key="1">
    <source>
        <dbReference type="ARBA" id="ARBA00023002"/>
    </source>
</evidence>
<accession>A0ABU1K781</accession>
<dbReference type="CDD" id="cd05288">
    <property type="entry name" value="PGDH"/>
    <property type="match status" value="1"/>
</dbReference>
<dbReference type="InterPro" id="IPR045010">
    <property type="entry name" value="MDR_fam"/>
</dbReference>
<dbReference type="Pfam" id="PF16884">
    <property type="entry name" value="ADH_N_2"/>
    <property type="match status" value="1"/>
</dbReference>
<dbReference type="PANTHER" id="PTHR43205:SF7">
    <property type="entry name" value="PROSTAGLANDIN REDUCTASE 1"/>
    <property type="match status" value="1"/>
</dbReference>
<dbReference type="EMBL" id="JAVDQA010000003">
    <property type="protein sequence ID" value="MDR6300882.1"/>
    <property type="molecule type" value="Genomic_DNA"/>
</dbReference>
<dbReference type="SUPFAM" id="SSF50129">
    <property type="entry name" value="GroES-like"/>
    <property type="match status" value="2"/>
</dbReference>
<evidence type="ECO:0000256" key="2">
    <source>
        <dbReference type="SAM" id="MobiDB-lite"/>
    </source>
</evidence>
<dbReference type="InterPro" id="IPR013149">
    <property type="entry name" value="ADH-like_C"/>
</dbReference>
<feature type="domain" description="Enoyl reductase (ER)" evidence="3">
    <location>
        <begin position="17"/>
        <end position="331"/>
    </location>
</feature>
<sequence>MKTQSILLKERPKKTPQTSNFEFKEEEVKSPKENEVLLKTIYVSVDPYLRGRMRDEESYIEPFQIGKPITSAIIAKVEKSECENLKEGDYVLGHLAWKEYQIAKGENLQKVDSNQAKLSAYLGILGMTGLTAYFGLTDIGQPKEGETVLVSGAAGSVGSAVGQIAKIYGCKTIGIAGSDEKIKLIKEKFNYDEGINYKTTENMKEAISKAASNGVDVYFDNVGGKILDATLQNINRNGRVINCGAISQYNKEETVTGPRVEGILIKKSVKMQGFTVRNDYKENFAEGTKQLAKWLQEGKLKYEETVREGFENIPQAFIDLFSGENKGKMVVKVADE</sequence>
<comment type="caution">
    <text evidence="4">The sequence shown here is derived from an EMBL/GenBank/DDBJ whole genome shotgun (WGS) entry which is preliminary data.</text>
</comment>
<dbReference type="InterPro" id="IPR020843">
    <property type="entry name" value="ER"/>
</dbReference>
<dbReference type="PANTHER" id="PTHR43205">
    <property type="entry name" value="PROSTAGLANDIN REDUCTASE"/>
    <property type="match status" value="1"/>
</dbReference>
<name>A0ABU1K781_9FLAO</name>
<dbReference type="Proteomes" id="UP001257659">
    <property type="component" value="Unassembled WGS sequence"/>
</dbReference>
<dbReference type="InterPro" id="IPR011032">
    <property type="entry name" value="GroES-like_sf"/>
</dbReference>
<reference evidence="4 5" key="1">
    <citation type="submission" date="2023-07" db="EMBL/GenBank/DDBJ databases">
        <title>Genomic Encyclopedia of Type Strains, Phase IV (KMG-IV): sequencing the most valuable type-strain genomes for metagenomic binning, comparative biology and taxonomic classification.</title>
        <authorList>
            <person name="Goeker M."/>
        </authorList>
    </citation>
    <scope>NUCLEOTIDE SEQUENCE [LARGE SCALE GENOMIC DNA]</scope>
    <source>
        <strain evidence="4 5">DSM 102814</strain>
    </source>
</reference>
<evidence type="ECO:0000313" key="5">
    <source>
        <dbReference type="Proteomes" id="UP001257659"/>
    </source>
</evidence>
<proteinExistence type="predicted"/>
<dbReference type="InterPro" id="IPR041694">
    <property type="entry name" value="ADH_N_2"/>
</dbReference>
<dbReference type="Gene3D" id="3.40.50.720">
    <property type="entry name" value="NAD(P)-binding Rossmann-like Domain"/>
    <property type="match status" value="1"/>
</dbReference>
<gene>
    <name evidence="4" type="ORF">GGR31_001525</name>
</gene>
<evidence type="ECO:0000313" key="4">
    <source>
        <dbReference type="EMBL" id="MDR6300882.1"/>
    </source>
</evidence>
<dbReference type="InterPro" id="IPR036291">
    <property type="entry name" value="NAD(P)-bd_dom_sf"/>
</dbReference>
<protein>
    <recommendedName>
        <fullName evidence="3">Enoyl reductase (ER) domain-containing protein</fullName>
    </recommendedName>
</protein>